<proteinExistence type="predicted"/>
<dbReference type="GeneID" id="93517229"/>
<accession>A0AA37K379</accession>
<dbReference type="EMBL" id="BQNZ01000001">
    <property type="protein sequence ID" value="GKH70406.1"/>
    <property type="molecule type" value="Genomic_DNA"/>
</dbReference>
<organism evidence="1 2">
    <name type="scientific">Parabacteroides merdae</name>
    <dbReference type="NCBI Taxonomy" id="46503"/>
    <lineage>
        <taxon>Bacteria</taxon>
        <taxon>Pseudomonadati</taxon>
        <taxon>Bacteroidota</taxon>
        <taxon>Bacteroidia</taxon>
        <taxon>Bacteroidales</taxon>
        <taxon>Tannerellaceae</taxon>
        <taxon>Parabacteroides</taxon>
    </lineage>
</organism>
<dbReference type="RefSeq" id="WP_005634154.1">
    <property type="nucleotide sequence ID" value="NZ_BAABYG010000001.1"/>
</dbReference>
<gene>
    <name evidence="1" type="ORF">CE91St3_02690</name>
</gene>
<sequence>MDFLSHAIFLYGKSGSLLFSILPEEAGHPAPELSGWDISKALSEIRNHLVRLDILAILICVIDSSSGH</sequence>
<protein>
    <submittedName>
        <fullName evidence="1">Uncharacterized protein</fullName>
    </submittedName>
</protein>
<reference evidence="1" key="1">
    <citation type="submission" date="2022-01" db="EMBL/GenBank/DDBJ databases">
        <title>Novel bile acid biosynthetic pathways are enriched in the microbiome of centenarians.</title>
        <authorList>
            <person name="Sato Y."/>
            <person name="Atarashi K."/>
            <person name="Plichta R.D."/>
            <person name="Arai Y."/>
            <person name="Sasajima S."/>
            <person name="Kearney M.S."/>
            <person name="Suda W."/>
            <person name="Takeshita K."/>
            <person name="Sasaki T."/>
            <person name="Okamoto S."/>
            <person name="Skelly N.A."/>
            <person name="Okamura Y."/>
            <person name="Vlamakis H."/>
            <person name="Li Y."/>
            <person name="Tanoue T."/>
            <person name="Takei H."/>
            <person name="Nittono H."/>
            <person name="Narushima S."/>
            <person name="Irie J."/>
            <person name="Itoh H."/>
            <person name="Moriya K."/>
            <person name="Sugiura Y."/>
            <person name="Suematsu M."/>
            <person name="Moritoki N."/>
            <person name="Shibata S."/>
            <person name="Littman R.D."/>
            <person name="Fischbach A.M."/>
            <person name="Uwamino Y."/>
            <person name="Inoue T."/>
            <person name="Honda A."/>
            <person name="Hattori M."/>
            <person name="Murai T."/>
            <person name="Xavier J.R."/>
            <person name="Hirose N."/>
            <person name="Honda K."/>
        </authorList>
    </citation>
    <scope>NUCLEOTIDE SEQUENCE</scope>
    <source>
        <strain evidence="1">CE91-St3</strain>
    </source>
</reference>
<evidence type="ECO:0000313" key="2">
    <source>
        <dbReference type="Proteomes" id="UP001055114"/>
    </source>
</evidence>
<comment type="caution">
    <text evidence="1">The sequence shown here is derived from an EMBL/GenBank/DDBJ whole genome shotgun (WGS) entry which is preliminary data.</text>
</comment>
<evidence type="ECO:0000313" key="1">
    <source>
        <dbReference type="EMBL" id="GKH70406.1"/>
    </source>
</evidence>
<dbReference type="AlphaFoldDB" id="A0AA37K379"/>
<dbReference type="Proteomes" id="UP001055114">
    <property type="component" value="Unassembled WGS sequence"/>
</dbReference>
<name>A0AA37K379_9BACT</name>